<evidence type="ECO:0000256" key="1">
    <source>
        <dbReference type="SAM" id="Phobius"/>
    </source>
</evidence>
<evidence type="ECO:0000313" key="3">
    <source>
        <dbReference type="Proteomes" id="UP000593579"/>
    </source>
</evidence>
<reference evidence="2 3" key="1">
    <citation type="journal article" date="2019" name="Genome Biol. Evol.">
        <title>Insights into the evolution of the New World diploid cottons (Gossypium, subgenus Houzingenia) based on genome sequencing.</title>
        <authorList>
            <person name="Grover C.E."/>
            <person name="Arick M.A. 2nd"/>
            <person name="Thrash A."/>
            <person name="Conover J.L."/>
            <person name="Sanders W.S."/>
            <person name="Peterson D.G."/>
            <person name="Frelichowski J.E."/>
            <person name="Scheffler J.A."/>
            <person name="Scheffler B.E."/>
            <person name="Wendel J.F."/>
        </authorList>
    </citation>
    <scope>NUCLEOTIDE SEQUENCE [LARGE SCALE GENOMIC DNA]</scope>
    <source>
        <strain evidence="2">5</strain>
        <tissue evidence="2">Leaf</tissue>
    </source>
</reference>
<dbReference type="Proteomes" id="UP000593579">
    <property type="component" value="Unassembled WGS sequence"/>
</dbReference>
<comment type="caution">
    <text evidence="2">The sequence shown here is derived from an EMBL/GenBank/DDBJ whole genome shotgun (WGS) entry which is preliminary data.</text>
</comment>
<dbReference type="EMBL" id="JABEZY010267538">
    <property type="protein sequence ID" value="MBA0755091.1"/>
    <property type="molecule type" value="Genomic_DNA"/>
</dbReference>
<feature type="non-terminal residue" evidence="2">
    <location>
        <position position="1"/>
    </location>
</feature>
<feature type="transmembrane region" description="Helical" evidence="1">
    <location>
        <begin position="58"/>
        <end position="77"/>
    </location>
</feature>
<proteinExistence type="predicted"/>
<gene>
    <name evidence="2" type="ORF">Gogos_021751</name>
</gene>
<evidence type="ECO:0000313" key="2">
    <source>
        <dbReference type="EMBL" id="MBA0755091.1"/>
    </source>
</evidence>
<keyword evidence="3" id="KW-1185">Reference proteome</keyword>
<organism evidence="2 3">
    <name type="scientific">Gossypium gossypioides</name>
    <name type="common">Mexican cotton</name>
    <name type="synonym">Selera gossypioides</name>
    <dbReference type="NCBI Taxonomy" id="34282"/>
    <lineage>
        <taxon>Eukaryota</taxon>
        <taxon>Viridiplantae</taxon>
        <taxon>Streptophyta</taxon>
        <taxon>Embryophyta</taxon>
        <taxon>Tracheophyta</taxon>
        <taxon>Spermatophyta</taxon>
        <taxon>Magnoliopsida</taxon>
        <taxon>eudicotyledons</taxon>
        <taxon>Gunneridae</taxon>
        <taxon>Pentapetalae</taxon>
        <taxon>rosids</taxon>
        <taxon>malvids</taxon>
        <taxon>Malvales</taxon>
        <taxon>Malvaceae</taxon>
        <taxon>Malvoideae</taxon>
        <taxon>Gossypium</taxon>
    </lineage>
</organism>
<dbReference type="AlphaFoldDB" id="A0A7J9D356"/>
<keyword evidence="1" id="KW-1133">Transmembrane helix</keyword>
<name>A0A7J9D356_GOSGO</name>
<sequence length="78" mass="9206">PSKLSKKEELLSYDCLEGAKLALKRNLKVLYWFDAVDRFKLQPRVKRSFPKLFKCYKYVLHQFIFVVAPVIVVSFPVL</sequence>
<feature type="non-terminal residue" evidence="2">
    <location>
        <position position="78"/>
    </location>
</feature>
<accession>A0A7J9D356</accession>
<keyword evidence="1" id="KW-0812">Transmembrane</keyword>
<dbReference type="OrthoDB" id="972588at2759"/>
<keyword evidence="1" id="KW-0472">Membrane</keyword>
<protein>
    <submittedName>
        <fullName evidence="2">Uncharacterized protein</fullName>
    </submittedName>
</protein>